<reference evidence="1" key="3">
    <citation type="submission" date="2022-06" db="UniProtKB">
        <authorList>
            <consortium name="EnsemblPlants"/>
        </authorList>
    </citation>
    <scope>IDENTIFICATION</scope>
</reference>
<accession>A0A8R7QNN5</accession>
<dbReference type="EnsemblPlants" id="TuG1812G0600002042.01.T01">
    <property type="protein sequence ID" value="TuG1812G0600002042.01.T01.cds408942"/>
    <property type="gene ID" value="TuG1812G0600002042.01"/>
</dbReference>
<evidence type="ECO:0000313" key="1">
    <source>
        <dbReference type="EnsemblPlants" id="TuG1812G0600002042.01.T01.cds408942"/>
    </source>
</evidence>
<dbReference type="AlphaFoldDB" id="A0A8R7QNN5"/>
<sequence>PKSSSSYFTSIDCKSETISLKIDKWFSTEPPSCNLCVNNFIFMCILLVRSLDMQIDSSFSQRADADFS</sequence>
<reference evidence="2" key="1">
    <citation type="journal article" date="2013" name="Nature">
        <title>Draft genome of the wheat A-genome progenitor Triticum urartu.</title>
        <authorList>
            <person name="Ling H.Q."/>
            <person name="Zhao S."/>
            <person name="Liu D."/>
            <person name="Wang J."/>
            <person name="Sun H."/>
            <person name="Zhang C."/>
            <person name="Fan H."/>
            <person name="Li D."/>
            <person name="Dong L."/>
            <person name="Tao Y."/>
            <person name="Gao C."/>
            <person name="Wu H."/>
            <person name="Li Y."/>
            <person name="Cui Y."/>
            <person name="Guo X."/>
            <person name="Zheng S."/>
            <person name="Wang B."/>
            <person name="Yu K."/>
            <person name="Liang Q."/>
            <person name="Yang W."/>
            <person name="Lou X."/>
            <person name="Chen J."/>
            <person name="Feng M."/>
            <person name="Jian J."/>
            <person name="Zhang X."/>
            <person name="Luo G."/>
            <person name="Jiang Y."/>
            <person name="Liu J."/>
            <person name="Wang Z."/>
            <person name="Sha Y."/>
            <person name="Zhang B."/>
            <person name="Wu H."/>
            <person name="Tang D."/>
            <person name="Shen Q."/>
            <person name="Xue P."/>
            <person name="Zou S."/>
            <person name="Wang X."/>
            <person name="Liu X."/>
            <person name="Wang F."/>
            <person name="Yang Y."/>
            <person name="An X."/>
            <person name="Dong Z."/>
            <person name="Zhang K."/>
            <person name="Zhang X."/>
            <person name="Luo M.C."/>
            <person name="Dvorak J."/>
            <person name="Tong Y."/>
            <person name="Wang J."/>
            <person name="Yang H."/>
            <person name="Li Z."/>
            <person name="Wang D."/>
            <person name="Zhang A."/>
            <person name="Wang J."/>
        </authorList>
    </citation>
    <scope>NUCLEOTIDE SEQUENCE</scope>
    <source>
        <strain evidence="2">cv. G1812</strain>
    </source>
</reference>
<protein>
    <submittedName>
        <fullName evidence="1">Uncharacterized protein</fullName>
    </submittedName>
</protein>
<dbReference type="Gramene" id="TuG1812G0600002042.01.T01">
    <property type="protein sequence ID" value="TuG1812G0600002042.01.T01.cds408942"/>
    <property type="gene ID" value="TuG1812G0600002042.01"/>
</dbReference>
<evidence type="ECO:0000313" key="2">
    <source>
        <dbReference type="Proteomes" id="UP000015106"/>
    </source>
</evidence>
<proteinExistence type="predicted"/>
<dbReference type="Proteomes" id="UP000015106">
    <property type="component" value="Chromosome 6"/>
</dbReference>
<keyword evidence="2" id="KW-1185">Reference proteome</keyword>
<reference evidence="1" key="2">
    <citation type="submission" date="2018-03" db="EMBL/GenBank/DDBJ databases">
        <title>The Triticum urartu genome reveals the dynamic nature of wheat genome evolution.</title>
        <authorList>
            <person name="Ling H."/>
            <person name="Ma B."/>
            <person name="Shi X."/>
            <person name="Liu H."/>
            <person name="Dong L."/>
            <person name="Sun H."/>
            <person name="Cao Y."/>
            <person name="Gao Q."/>
            <person name="Zheng S."/>
            <person name="Li Y."/>
            <person name="Yu Y."/>
            <person name="Du H."/>
            <person name="Qi M."/>
            <person name="Li Y."/>
            <person name="Yu H."/>
            <person name="Cui Y."/>
            <person name="Wang N."/>
            <person name="Chen C."/>
            <person name="Wu H."/>
            <person name="Zhao Y."/>
            <person name="Zhang J."/>
            <person name="Li Y."/>
            <person name="Zhou W."/>
            <person name="Zhang B."/>
            <person name="Hu W."/>
            <person name="Eijk M."/>
            <person name="Tang J."/>
            <person name="Witsenboer H."/>
            <person name="Zhao S."/>
            <person name="Li Z."/>
            <person name="Zhang A."/>
            <person name="Wang D."/>
            <person name="Liang C."/>
        </authorList>
    </citation>
    <scope>NUCLEOTIDE SEQUENCE [LARGE SCALE GENOMIC DNA]</scope>
    <source>
        <strain evidence="1">cv. G1812</strain>
    </source>
</reference>
<name>A0A8R7QNN5_TRIUA</name>
<organism evidence="1 2">
    <name type="scientific">Triticum urartu</name>
    <name type="common">Red wild einkorn</name>
    <name type="synonym">Crithodium urartu</name>
    <dbReference type="NCBI Taxonomy" id="4572"/>
    <lineage>
        <taxon>Eukaryota</taxon>
        <taxon>Viridiplantae</taxon>
        <taxon>Streptophyta</taxon>
        <taxon>Embryophyta</taxon>
        <taxon>Tracheophyta</taxon>
        <taxon>Spermatophyta</taxon>
        <taxon>Magnoliopsida</taxon>
        <taxon>Liliopsida</taxon>
        <taxon>Poales</taxon>
        <taxon>Poaceae</taxon>
        <taxon>BOP clade</taxon>
        <taxon>Pooideae</taxon>
        <taxon>Triticodae</taxon>
        <taxon>Triticeae</taxon>
        <taxon>Triticinae</taxon>
        <taxon>Triticum</taxon>
    </lineage>
</organism>